<dbReference type="EMBL" id="LDQA01000028">
    <property type="protein sequence ID" value="KTR05023.1"/>
    <property type="molecule type" value="Genomic_DNA"/>
</dbReference>
<feature type="coiled-coil region" evidence="1">
    <location>
        <begin position="15"/>
        <end position="49"/>
    </location>
</feature>
<dbReference type="InterPro" id="IPR012823">
    <property type="entry name" value="Flagell_FliJ"/>
</dbReference>
<keyword evidence="5" id="KW-1185">Reference proteome</keyword>
<evidence type="ECO:0000256" key="1">
    <source>
        <dbReference type="SAM" id="Coils"/>
    </source>
</evidence>
<dbReference type="STRING" id="401562.NS365_13450"/>
<feature type="coiled-coil region" evidence="1">
    <location>
        <begin position="78"/>
        <end position="112"/>
    </location>
</feature>
<dbReference type="EMBL" id="LDPZ01000014">
    <property type="protein sequence ID" value="KTQ96590.1"/>
    <property type="molecule type" value="Genomic_DNA"/>
</dbReference>
<evidence type="ECO:0000313" key="5">
    <source>
        <dbReference type="Proteomes" id="UP000078529"/>
    </source>
</evidence>
<accession>A0A175RAA2</accession>
<gene>
    <name evidence="2" type="ORF">NS226_07270</name>
    <name evidence="3" type="ORF">NS365_13450</name>
</gene>
<organism evidence="2 4">
    <name type="scientific">Aureimonas ureilytica</name>
    <dbReference type="NCBI Taxonomy" id="401562"/>
    <lineage>
        <taxon>Bacteria</taxon>
        <taxon>Pseudomonadati</taxon>
        <taxon>Pseudomonadota</taxon>
        <taxon>Alphaproteobacteria</taxon>
        <taxon>Hyphomicrobiales</taxon>
        <taxon>Aurantimonadaceae</taxon>
        <taxon>Aureimonas</taxon>
    </lineage>
</organism>
<dbReference type="GO" id="GO:0009288">
    <property type="term" value="C:bacterial-type flagellum"/>
    <property type="evidence" value="ECO:0007669"/>
    <property type="project" value="InterPro"/>
</dbReference>
<dbReference type="Proteomes" id="UP000078529">
    <property type="component" value="Unassembled WGS sequence"/>
</dbReference>
<keyword evidence="2" id="KW-0282">Flagellum</keyword>
<name>A0A175RAA2_9HYPH</name>
<dbReference type="Proteomes" id="UP000078272">
    <property type="component" value="Unassembled WGS sequence"/>
</dbReference>
<evidence type="ECO:0000313" key="2">
    <source>
        <dbReference type="EMBL" id="KTQ96590.1"/>
    </source>
</evidence>
<sequence>MPKRENIMRLSRFKVTEKRRQVEQLQLMLNEFERMAAELDAQISNEEKKSGITDMAHFAYPTFAKAARTRRDNLMNSVGDLRIQMNAARISLEEAEAEYANAEKLEQRESTDDRRSAVA</sequence>
<proteinExistence type="predicted"/>
<dbReference type="eggNOG" id="ENOG50323UI">
    <property type="taxonomic scope" value="Bacteria"/>
</dbReference>
<keyword evidence="2" id="KW-0969">Cilium</keyword>
<evidence type="ECO:0000313" key="3">
    <source>
        <dbReference type="EMBL" id="KTR05023.1"/>
    </source>
</evidence>
<dbReference type="AlphaFoldDB" id="A0A175RAA2"/>
<dbReference type="Pfam" id="PF02050">
    <property type="entry name" value="FliJ"/>
    <property type="match status" value="1"/>
</dbReference>
<protein>
    <submittedName>
        <fullName evidence="2">Flagellar export protein FliJ</fullName>
    </submittedName>
</protein>
<reference evidence="4 5" key="1">
    <citation type="journal article" date="2016" name="Front. Microbiol.">
        <title>Genomic Resource of Rice Seed Associated Bacteria.</title>
        <authorList>
            <person name="Midha S."/>
            <person name="Bansal K."/>
            <person name="Sharma S."/>
            <person name="Kumar N."/>
            <person name="Patil P.P."/>
            <person name="Chaudhry V."/>
            <person name="Patil P.B."/>
        </authorList>
    </citation>
    <scope>NUCLEOTIDE SEQUENCE [LARGE SCALE GENOMIC DNA]</scope>
    <source>
        <strain evidence="2 4">NS226</strain>
        <strain evidence="3 5">NS365</strain>
    </source>
</reference>
<evidence type="ECO:0000313" key="4">
    <source>
        <dbReference type="Proteomes" id="UP000078272"/>
    </source>
</evidence>
<dbReference type="PATRIC" id="fig|401562.3.peg.756"/>
<keyword evidence="2" id="KW-0966">Cell projection</keyword>
<dbReference type="GO" id="GO:0071973">
    <property type="term" value="P:bacterial-type flagellum-dependent cell motility"/>
    <property type="evidence" value="ECO:0007669"/>
    <property type="project" value="InterPro"/>
</dbReference>
<keyword evidence="1" id="KW-0175">Coiled coil</keyword>
<dbReference type="OrthoDB" id="7871364at2"/>
<dbReference type="RefSeq" id="WP_058600785.1">
    <property type="nucleotide sequence ID" value="NZ_LDPZ01000014.1"/>
</dbReference>
<comment type="caution">
    <text evidence="2">The sequence shown here is derived from an EMBL/GenBank/DDBJ whole genome shotgun (WGS) entry which is preliminary data.</text>
</comment>